<protein>
    <submittedName>
        <fullName evidence="2">Uncharacterized protein</fullName>
    </submittedName>
</protein>
<evidence type="ECO:0000313" key="2">
    <source>
        <dbReference type="EMBL" id="GLB34496.1"/>
    </source>
</evidence>
<feature type="region of interest" description="Disordered" evidence="1">
    <location>
        <begin position="128"/>
        <end position="155"/>
    </location>
</feature>
<dbReference type="EMBL" id="BRPK01000002">
    <property type="protein sequence ID" value="GLB34496.1"/>
    <property type="molecule type" value="Genomic_DNA"/>
</dbReference>
<dbReference type="OrthoDB" id="3024682at2759"/>
<feature type="compositionally biased region" description="Low complexity" evidence="1">
    <location>
        <begin position="135"/>
        <end position="146"/>
    </location>
</feature>
<dbReference type="AlphaFoldDB" id="A0A9P3UKL6"/>
<proteinExistence type="predicted"/>
<organism evidence="2 3">
    <name type="scientific">Lyophyllum shimeji</name>
    <name type="common">Hon-shimeji</name>
    <name type="synonym">Tricholoma shimeji</name>
    <dbReference type="NCBI Taxonomy" id="47721"/>
    <lineage>
        <taxon>Eukaryota</taxon>
        <taxon>Fungi</taxon>
        <taxon>Dikarya</taxon>
        <taxon>Basidiomycota</taxon>
        <taxon>Agaricomycotina</taxon>
        <taxon>Agaricomycetes</taxon>
        <taxon>Agaricomycetidae</taxon>
        <taxon>Agaricales</taxon>
        <taxon>Tricholomatineae</taxon>
        <taxon>Lyophyllaceae</taxon>
        <taxon>Lyophyllum</taxon>
    </lineage>
</organism>
<accession>A0A9P3UKL6</accession>
<sequence length="239" mass="25736">MARLPFSLFTLSERVESVLGAIQTSLAMAPDRSVGDRAQRAHTAAELAAWRRHQPYLQHLASCSRYGPPMITDRDGESSMEGTDGSETLVSEDETPHTFYALPTAKEDRLAYVLGGKIIPNIANFDFDRDSDDGQAQPDPADSASDTDSFYSYDDVQPASPAKVEANPAGIDPPIAGPANRIHDLTEGVTALSPPPLRHSGRTRSKVVFVPRDTPGTCPIHGCADCGLCDSNKPLLFTI</sequence>
<gene>
    <name evidence="2" type="ORF">LshimejAT787_0200610</name>
</gene>
<evidence type="ECO:0000256" key="1">
    <source>
        <dbReference type="SAM" id="MobiDB-lite"/>
    </source>
</evidence>
<dbReference type="Proteomes" id="UP001063166">
    <property type="component" value="Unassembled WGS sequence"/>
</dbReference>
<evidence type="ECO:0000313" key="3">
    <source>
        <dbReference type="Proteomes" id="UP001063166"/>
    </source>
</evidence>
<comment type="caution">
    <text evidence="2">The sequence shown here is derived from an EMBL/GenBank/DDBJ whole genome shotgun (WGS) entry which is preliminary data.</text>
</comment>
<reference evidence="2" key="1">
    <citation type="submission" date="2022-07" db="EMBL/GenBank/DDBJ databases">
        <title>The genome of Lyophyllum shimeji provides insight into the initial evolution of ectomycorrhizal fungal genome.</title>
        <authorList>
            <person name="Kobayashi Y."/>
            <person name="Shibata T."/>
            <person name="Hirakawa H."/>
            <person name="Shigenobu S."/>
            <person name="Nishiyama T."/>
            <person name="Yamada A."/>
            <person name="Hasebe M."/>
            <person name="Kawaguchi M."/>
        </authorList>
    </citation>
    <scope>NUCLEOTIDE SEQUENCE</scope>
    <source>
        <strain evidence="2">AT787</strain>
    </source>
</reference>
<name>A0A9P3UKL6_LYOSH</name>
<keyword evidence="3" id="KW-1185">Reference proteome</keyword>